<dbReference type="PANTHER" id="PTHR35339">
    <property type="entry name" value="LINALOOL DEHYDRATASE_ISOMERASE DOMAIN-CONTAINING PROTEIN"/>
    <property type="match status" value="1"/>
</dbReference>
<dbReference type="Pfam" id="PF10022">
    <property type="entry name" value="DUF2264"/>
    <property type="match status" value="1"/>
</dbReference>
<dbReference type="EMBL" id="CP084930">
    <property type="protein sequence ID" value="USI71923.1"/>
    <property type="molecule type" value="Genomic_DNA"/>
</dbReference>
<evidence type="ECO:0000256" key="1">
    <source>
        <dbReference type="SAM" id="SignalP"/>
    </source>
</evidence>
<dbReference type="InterPro" id="IPR049349">
    <property type="entry name" value="DUF2264_N"/>
</dbReference>
<dbReference type="PANTHER" id="PTHR35339:SF3">
    <property type="entry name" value="DUF2264 DOMAIN-CONTAINING PROTEIN"/>
    <property type="match status" value="1"/>
</dbReference>
<dbReference type="PROSITE" id="PS51318">
    <property type="entry name" value="TAT"/>
    <property type="match status" value="1"/>
</dbReference>
<sequence>MASPVPPLDRRAFLGAGAAAGAALAADPAAARSAAPATAPGADRRYMVDLLARMAGPVLGAMAEGQLKARFEPELSPTWDGRPVDVAYLECFGRLIAGMAPWLALPASDDAEGRLRARFAEQALASYAHAVDPASPDYLRWTGAGQALVDSAYFTNALIRAPKALWEPLDTRTKARIVKEIKGLRAISPPYQNWLLFAAMNEAFLLSIGEEWDPMRIDLAIRKVNEWYVGDGWYADGPHFHFDYYGAYVMHPMMVEILEVLVATKAAFNSLDAPALLPQAMKRMQRYATSLERLIGPEGSYPPIGRSLTYRTAVFQPIGLLAWRKALPPALPEGQARAATLAAQRAIFSHPSNFGPDGFLTIGFAGHQPSLGDWYSNAGSMYLAALSFLALGRPADDSYWTSPAQPWTMKRAFAGQPFAKDYYVDY</sequence>
<feature type="chain" id="PRO_5047390312" evidence="1">
    <location>
        <begin position="26"/>
        <end position="426"/>
    </location>
</feature>
<name>A0ABY4X4V4_9SPHN</name>
<feature type="domain" description="DUF2264" evidence="2">
    <location>
        <begin position="43"/>
        <end position="407"/>
    </location>
</feature>
<gene>
    <name evidence="3" type="ORF">LHA26_11415</name>
</gene>
<dbReference type="InterPro" id="IPR006311">
    <property type="entry name" value="TAT_signal"/>
</dbReference>
<evidence type="ECO:0000313" key="4">
    <source>
        <dbReference type="Proteomes" id="UP001056937"/>
    </source>
</evidence>
<evidence type="ECO:0000259" key="2">
    <source>
        <dbReference type="Pfam" id="PF10022"/>
    </source>
</evidence>
<accession>A0ABY4X4V4</accession>
<keyword evidence="1" id="KW-0732">Signal</keyword>
<evidence type="ECO:0000313" key="3">
    <source>
        <dbReference type="EMBL" id="USI71923.1"/>
    </source>
</evidence>
<dbReference type="RefSeq" id="WP_252165732.1">
    <property type="nucleotide sequence ID" value="NZ_CP084930.1"/>
</dbReference>
<dbReference type="InterPro" id="IPR016624">
    <property type="entry name" value="UCP014753"/>
</dbReference>
<proteinExistence type="predicted"/>
<dbReference type="Proteomes" id="UP001056937">
    <property type="component" value="Chromosome 1"/>
</dbReference>
<keyword evidence="4" id="KW-1185">Reference proteome</keyword>
<reference evidence="3" key="1">
    <citation type="journal article" date="2022" name="Toxins">
        <title>Genomic Analysis of Sphingopyxis sp. USTB-05 for Biodegrading Cyanobacterial Hepatotoxins.</title>
        <authorList>
            <person name="Liu C."/>
            <person name="Xu Q."/>
            <person name="Zhao Z."/>
            <person name="Zhang H."/>
            <person name="Liu X."/>
            <person name="Yin C."/>
            <person name="Liu Y."/>
            <person name="Yan H."/>
        </authorList>
    </citation>
    <scope>NUCLEOTIDE SEQUENCE</scope>
    <source>
        <strain evidence="3">NBD5</strain>
    </source>
</reference>
<dbReference type="PIRSF" id="PIRSF014753">
    <property type="entry name" value="UCP014753"/>
    <property type="match status" value="1"/>
</dbReference>
<protein>
    <submittedName>
        <fullName evidence="3">DUF2264 domain-containing protein</fullName>
    </submittedName>
</protein>
<feature type="signal peptide" evidence="1">
    <location>
        <begin position="1"/>
        <end position="25"/>
    </location>
</feature>
<organism evidence="3 4">
    <name type="scientific">Sphingomonas morindae</name>
    <dbReference type="NCBI Taxonomy" id="1541170"/>
    <lineage>
        <taxon>Bacteria</taxon>
        <taxon>Pseudomonadati</taxon>
        <taxon>Pseudomonadota</taxon>
        <taxon>Alphaproteobacteria</taxon>
        <taxon>Sphingomonadales</taxon>
        <taxon>Sphingomonadaceae</taxon>
        <taxon>Sphingomonas</taxon>
    </lineage>
</organism>